<dbReference type="RefSeq" id="WP_090042472.1">
    <property type="nucleotide sequence ID" value="NZ_FOKI01000029.1"/>
</dbReference>
<proteinExistence type="predicted"/>
<gene>
    <name evidence="1" type="ORF">SAMN04488528_102938</name>
</gene>
<protein>
    <submittedName>
        <fullName evidence="1">Uncharacterized protein</fullName>
    </submittedName>
</protein>
<reference evidence="1 2" key="1">
    <citation type="submission" date="2016-10" db="EMBL/GenBank/DDBJ databases">
        <authorList>
            <person name="de Groot N.N."/>
        </authorList>
    </citation>
    <scope>NUCLEOTIDE SEQUENCE [LARGE SCALE GENOMIC DNA]</scope>
    <source>
        <strain evidence="1 2">DSM 12271</strain>
    </source>
</reference>
<dbReference type="OrthoDB" id="9783544at2"/>
<organism evidence="1 2">
    <name type="scientific">Clostridium frigidicarnis</name>
    <dbReference type="NCBI Taxonomy" id="84698"/>
    <lineage>
        <taxon>Bacteria</taxon>
        <taxon>Bacillati</taxon>
        <taxon>Bacillota</taxon>
        <taxon>Clostridia</taxon>
        <taxon>Eubacteriales</taxon>
        <taxon>Clostridiaceae</taxon>
        <taxon>Clostridium</taxon>
    </lineage>
</organism>
<dbReference type="Proteomes" id="UP000198619">
    <property type="component" value="Unassembled WGS sequence"/>
</dbReference>
<keyword evidence="2" id="KW-1185">Reference proteome</keyword>
<dbReference type="STRING" id="84698.SAMN04488528_102938"/>
<name>A0A1I1A3H6_9CLOT</name>
<evidence type="ECO:0000313" key="1">
    <source>
        <dbReference type="EMBL" id="SFB32501.1"/>
    </source>
</evidence>
<accession>A0A1I1A3H6</accession>
<evidence type="ECO:0000313" key="2">
    <source>
        <dbReference type="Proteomes" id="UP000198619"/>
    </source>
</evidence>
<dbReference type="AlphaFoldDB" id="A0A1I1A3H6"/>
<dbReference type="EMBL" id="FOKI01000029">
    <property type="protein sequence ID" value="SFB32501.1"/>
    <property type="molecule type" value="Genomic_DNA"/>
</dbReference>
<sequence>MTYDRLTDIIKNYSLLSIIGMSKNVGKTTVLNYIINKLNKENIKLALTSIGRDGEDTDVVTNTEKPTIYVKNGTLIATARQCLGYCDITREILSTTGINSSMGEIIITRALSDGYVDLGGPSLNSQMNLICSKLKSLGSDLVIVDGALSRRTVASPTITEATILSTGASLHKDINKVVDNTVHCVTLLSTPMIEDKNVYSVCSNLDDSYRVTFLYKNGEFKKLNSITSLSSSKEIIDNLNDSVSYIYIKGVVYDKLLNDLVKNCDISNLTIIIDDGTKLFIQKDTLNKFLYKGGALKVLEPINLLCVTCNPKSPYGYEFDKGIFLKLMREKISLPVFDVIGGD</sequence>